<accession>A0A5N0TNK9</accession>
<dbReference type="GO" id="GO:0052856">
    <property type="term" value="F:NAD(P)HX epimerase activity"/>
    <property type="evidence" value="ECO:0007669"/>
    <property type="project" value="TreeGrafter"/>
</dbReference>
<dbReference type="EC" id="4.2.1.136" evidence="6"/>
<keyword evidence="4 6" id="KW-0520">NAD</keyword>
<keyword evidence="10" id="KW-1185">Reference proteome</keyword>
<evidence type="ECO:0000313" key="10">
    <source>
        <dbReference type="Proteomes" id="UP000326838"/>
    </source>
</evidence>
<dbReference type="NCBIfam" id="TIGR00196">
    <property type="entry name" value="yjeF_cterm"/>
    <property type="match status" value="1"/>
</dbReference>
<keyword evidence="3 6" id="KW-0521">NADP</keyword>
<dbReference type="InterPro" id="IPR000631">
    <property type="entry name" value="CARKD"/>
</dbReference>
<feature type="binding site" evidence="6">
    <location>
        <position position="237"/>
    </location>
    <ligand>
        <name>(6S)-NADPHX</name>
        <dbReference type="ChEBI" id="CHEBI:64076"/>
    </ligand>
</feature>
<evidence type="ECO:0000259" key="8">
    <source>
        <dbReference type="PROSITE" id="PS51383"/>
    </source>
</evidence>
<dbReference type="SUPFAM" id="SSF53613">
    <property type="entry name" value="Ribokinase-like"/>
    <property type="match status" value="1"/>
</dbReference>
<comment type="similarity">
    <text evidence="6">Belongs to the NnrD/CARKD family.</text>
</comment>
<evidence type="ECO:0000256" key="7">
    <source>
        <dbReference type="SAM" id="MobiDB-lite"/>
    </source>
</evidence>
<dbReference type="PROSITE" id="PS51383">
    <property type="entry name" value="YJEF_C_3"/>
    <property type="match status" value="1"/>
</dbReference>
<keyword evidence="2 6" id="KW-0067">ATP-binding</keyword>
<comment type="caution">
    <text evidence="6">Lacks conserved residue(s) required for the propagation of feature annotation.</text>
</comment>
<feature type="domain" description="YjeF C-terminal" evidence="8">
    <location>
        <begin position="21"/>
        <end position="295"/>
    </location>
</feature>
<dbReference type="GO" id="GO:0110051">
    <property type="term" value="P:metabolite repair"/>
    <property type="evidence" value="ECO:0007669"/>
    <property type="project" value="TreeGrafter"/>
</dbReference>
<dbReference type="Gene3D" id="3.40.1190.20">
    <property type="match status" value="1"/>
</dbReference>
<dbReference type="GO" id="GO:0046496">
    <property type="term" value="P:nicotinamide nucleotide metabolic process"/>
    <property type="evidence" value="ECO:0007669"/>
    <property type="project" value="UniProtKB-UniRule"/>
</dbReference>
<dbReference type="RefSeq" id="WP_150891712.1">
    <property type="nucleotide sequence ID" value="NZ_VYUY01000003.1"/>
</dbReference>
<comment type="cofactor">
    <cofactor evidence="6">
        <name>Mg(2+)</name>
        <dbReference type="ChEBI" id="CHEBI:18420"/>
    </cofactor>
</comment>
<reference evidence="10" key="1">
    <citation type="submission" date="2019-09" db="EMBL/GenBank/DDBJ databases">
        <title>Mumia zhuanghuii sp. nov. isolated from the intestinal contents of plateau pika (Ochotona curzoniae) in the Qinghai-Tibet plateau of China.</title>
        <authorList>
            <person name="Tian Z."/>
        </authorList>
    </citation>
    <scope>NUCLEOTIDE SEQUENCE [LARGE SCALE GENOMIC DNA]</scope>
    <source>
        <strain evidence="10">L-033</strain>
    </source>
</reference>
<sequence length="296" mass="30340">MPEPTEPDPAQTEEAGRATAVTPDLLRGWGLPDPGEDKKSRGDVVVIGGSRRTPGGVILAGEAALRVGAGRLGVFVPGSIDAHLGAVLPEAAINALPDRASDPFEDPARETIARADAVLVGPGFDDAEETRDTLEAVADAGPRALVLDAYALGVLPGLDRTLLPDRLLLTPNREELAILLDEGSDPDALADLAAAVGEAARRYRAVVTCYDVVSGPDGESWLVGGGGPGLATSGSGDVLAGAIAGFVARGTALSRAAVWGSWAHARAGERLTERLGLGFLARELAAELPFALREVG</sequence>
<protein>
    <recommendedName>
        <fullName evidence="6">ADP-dependent (S)-NAD(P)H-hydrate dehydratase</fullName>
        <ecNumber evidence="6">4.2.1.136</ecNumber>
    </recommendedName>
    <alternativeName>
        <fullName evidence="6">ADP-dependent NAD(P)HX dehydratase</fullName>
    </alternativeName>
</protein>
<evidence type="ECO:0000313" key="9">
    <source>
        <dbReference type="EMBL" id="KAA9135858.1"/>
    </source>
</evidence>
<gene>
    <name evidence="6" type="primary">nnrD</name>
    <name evidence="9" type="ORF">F6B40_01350</name>
</gene>
<dbReference type="Proteomes" id="UP000326838">
    <property type="component" value="Unassembled WGS sequence"/>
</dbReference>
<keyword evidence="5 6" id="KW-0456">Lyase</keyword>
<dbReference type="PANTHER" id="PTHR12592">
    <property type="entry name" value="ATP-DEPENDENT (S)-NAD(P)H-HYDRATE DEHYDRATASE FAMILY MEMBER"/>
    <property type="match status" value="1"/>
</dbReference>
<dbReference type="CDD" id="cd01171">
    <property type="entry name" value="YXKO-related"/>
    <property type="match status" value="1"/>
</dbReference>
<comment type="catalytic activity">
    <reaction evidence="6">
        <text>(6S)-NADHX + ADP = AMP + phosphate + NADH + H(+)</text>
        <dbReference type="Rhea" id="RHEA:32223"/>
        <dbReference type="ChEBI" id="CHEBI:15378"/>
        <dbReference type="ChEBI" id="CHEBI:43474"/>
        <dbReference type="ChEBI" id="CHEBI:57945"/>
        <dbReference type="ChEBI" id="CHEBI:64074"/>
        <dbReference type="ChEBI" id="CHEBI:456215"/>
        <dbReference type="ChEBI" id="CHEBI:456216"/>
        <dbReference type="EC" id="4.2.1.136"/>
    </reaction>
</comment>
<feature type="binding site" evidence="6">
    <location>
        <position position="236"/>
    </location>
    <ligand>
        <name>AMP</name>
        <dbReference type="ChEBI" id="CHEBI:456215"/>
    </ligand>
</feature>
<comment type="function">
    <text evidence="6">Catalyzes the dehydration of the S-form of NAD(P)HX at the expense of ADP, which is converted to AMP. Together with NAD(P)HX epimerase, which catalyzes the epimerization of the S- and R-forms, the enzyme allows the repair of both epimers of NAD(P)HX, a damaged form of NAD(P)H that is a result of enzymatic or heat-dependent hydration.</text>
</comment>
<proteinExistence type="inferred from homology"/>
<evidence type="ECO:0000256" key="6">
    <source>
        <dbReference type="HAMAP-Rule" id="MF_01965"/>
    </source>
</evidence>
<dbReference type="EMBL" id="VYUY01000003">
    <property type="protein sequence ID" value="KAA9135858.1"/>
    <property type="molecule type" value="Genomic_DNA"/>
</dbReference>
<comment type="catalytic activity">
    <reaction evidence="6">
        <text>(6S)-NADPHX + ADP = AMP + phosphate + NADPH + H(+)</text>
        <dbReference type="Rhea" id="RHEA:32235"/>
        <dbReference type="ChEBI" id="CHEBI:15378"/>
        <dbReference type="ChEBI" id="CHEBI:43474"/>
        <dbReference type="ChEBI" id="CHEBI:57783"/>
        <dbReference type="ChEBI" id="CHEBI:64076"/>
        <dbReference type="ChEBI" id="CHEBI:456215"/>
        <dbReference type="ChEBI" id="CHEBI:456216"/>
        <dbReference type="EC" id="4.2.1.136"/>
    </reaction>
</comment>
<keyword evidence="1 6" id="KW-0547">Nucleotide-binding</keyword>
<feature type="binding site" evidence="6">
    <location>
        <position position="123"/>
    </location>
    <ligand>
        <name>(6S)-NADPHX</name>
        <dbReference type="ChEBI" id="CHEBI:64076"/>
    </ligand>
</feature>
<comment type="caution">
    <text evidence="9">The sequence shown here is derived from an EMBL/GenBank/DDBJ whole genome shotgun (WGS) entry which is preliminary data.</text>
</comment>
<evidence type="ECO:0000256" key="3">
    <source>
        <dbReference type="ARBA" id="ARBA00022857"/>
    </source>
</evidence>
<evidence type="ECO:0000256" key="2">
    <source>
        <dbReference type="ARBA" id="ARBA00022840"/>
    </source>
</evidence>
<evidence type="ECO:0000256" key="5">
    <source>
        <dbReference type="ARBA" id="ARBA00023239"/>
    </source>
</evidence>
<evidence type="ECO:0000256" key="4">
    <source>
        <dbReference type="ARBA" id="ARBA00023027"/>
    </source>
</evidence>
<dbReference type="HAMAP" id="MF_01965">
    <property type="entry name" value="NADHX_dehydratase"/>
    <property type="match status" value="1"/>
</dbReference>
<comment type="subunit">
    <text evidence="6">Homotetramer.</text>
</comment>
<dbReference type="GO" id="GO:0052855">
    <property type="term" value="F:ADP-dependent NAD(P)H-hydrate dehydratase activity"/>
    <property type="evidence" value="ECO:0007669"/>
    <property type="project" value="UniProtKB-UniRule"/>
</dbReference>
<dbReference type="GO" id="GO:0005524">
    <property type="term" value="F:ATP binding"/>
    <property type="evidence" value="ECO:0007669"/>
    <property type="project" value="UniProtKB-KW"/>
</dbReference>
<organism evidence="9 10">
    <name type="scientific">Microbacterium caowuchunii</name>
    <dbReference type="NCBI Taxonomy" id="2614638"/>
    <lineage>
        <taxon>Bacteria</taxon>
        <taxon>Bacillati</taxon>
        <taxon>Actinomycetota</taxon>
        <taxon>Actinomycetes</taxon>
        <taxon>Micrococcales</taxon>
        <taxon>Microbacteriaceae</taxon>
        <taxon>Microbacterium</taxon>
    </lineage>
</organism>
<dbReference type="PANTHER" id="PTHR12592:SF0">
    <property type="entry name" value="ATP-DEPENDENT (S)-NAD(P)H-HYDRATE DEHYDRATASE"/>
    <property type="match status" value="1"/>
</dbReference>
<dbReference type="AlphaFoldDB" id="A0A5N0TNK9"/>
<dbReference type="InterPro" id="IPR029056">
    <property type="entry name" value="Ribokinase-like"/>
</dbReference>
<evidence type="ECO:0000256" key="1">
    <source>
        <dbReference type="ARBA" id="ARBA00022741"/>
    </source>
</evidence>
<feature type="region of interest" description="Disordered" evidence="7">
    <location>
        <begin position="1"/>
        <end position="42"/>
    </location>
</feature>
<name>A0A5N0TNK9_9MICO</name>
<dbReference type="Pfam" id="PF01256">
    <property type="entry name" value="Carb_kinase"/>
    <property type="match status" value="1"/>
</dbReference>